<dbReference type="Proteomes" id="UP000184383">
    <property type="component" value="Unassembled WGS sequence"/>
</dbReference>
<keyword evidence="2" id="KW-1185">Reference proteome</keyword>
<dbReference type="STRING" id="1073089.A0A1L9RSE3"/>
<dbReference type="VEuPathDB" id="FungiDB:ASPWEDRAFT_39555"/>
<evidence type="ECO:0000313" key="2">
    <source>
        <dbReference type="Proteomes" id="UP000184383"/>
    </source>
</evidence>
<accession>A0A1L9RSE3</accession>
<protein>
    <recommendedName>
        <fullName evidence="3">F-box domain-containing protein</fullName>
    </recommendedName>
</protein>
<organism evidence="1 2">
    <name type="scientific">Aspergillus wentii DTO 134E9</name>
    <dbReference type="NCBI Taxonomy" id="1073089"/>
    <lineage>
        <taxon>Eukaryota</taxon>
        <taxon>Fungi</taxon>
        <taxon>Dikarya</taxon>
        <taxon>Ascomycota</taxon>
        <taxon>Pezizomycotina</taxon>
        <taxon>Eurotiomycetes</taxon>
        <taxon>Eurotiomycetidae</taxon>
        <taxon>Eurotiales</taxon>
        <taxon>Aspergillaceae</taxon>
        <taxon>Aspergillus</taxon>
        <taxon>Aspergillus subgen. Cremei</taxon>
    </lineage>
</organism>
<name>A0A1L9RSE3_ASPWE</name>
<gene>
    <name evidence="1" type="ORF">ASPWEDRAFT_39555</name>
</gene>
<sequence length="176" mass="20669">MHNPIHHALSLPEILSHILMWINQEKYIHSRAYYLFQCILVSKLWFHTAVRYLWTEPDQYYLYINLPEIMAAIDPPRRQFYADYIETATLCTVGIDYAEEKDGPLRDLFFPKLHTLQLKSEGRHDGGIHIPRLCNSHLRALEIDPQFDSYPDTYGPSRGEWDSMFEQIAVCCVCCC</sequence>
<evidence type="ECO:0000313" key="1">
    <source>
        <dbReference type="EMBL" id="OJJ37814.1"/>
    </source>
</evidence>
<dbReference type="AlphaFoldDB" id="A0A1L9RSE3"/>
<dbReference type="RefSeq" id="XP_040691490.1">
    <property type="nucleotide sequence ID" value="XM_040835115.1"/>
</dbReference>
<dbReference type="OrthoDB" id="2305901at2759"/>
<dbReference type="GeneID" id="63750963"/>
<reference evidence="2" key="1">
    <citation type="journal article" date="2017" name="Genome Biol.">
        <title>Comparative genomics reveals high biological diversity and specific adaptations in the industrially and medically important fungal genus Aspergillus.</title>
        <authorList>
            <person name="de Vries R.P."/>
            <person name="Riley R."/>
            <person name="Wiebenga A."/>
            <person name="Aguilar-Osorio G."/>
            <person name="Amillis S."/>
            <person name="Uchima C.A."/>
            <person name="Anderluh G."/>
            <person name="Asadollahi M."/>
            <person name="Askin M."/>
            <person name="Barry K."/>
            <person name="Battaglia E."/>
            <person name="Bayram O."/>
            <person name="Benocci T."/>
            <person name="Braus-Stromeyer S.A."/>
            <person name="Caldana C."/>
            <person name="Canovas D."/>
            <person name="Cerqueira G.C."/>
            <person name="Chen F."/>
            <person name="Chen W."/>
            <person name="Choi C."/>
            <person name="Clum A."/>
            <person name="Dos Santos R.A."/>
            <person name="Damasio A.R."/>
            <person name="Diallinas G."/>
            <person name="Emri T."/>
            <person name="Fekete E."/>
            <person name="Flipphi M."/>
            <person name="Freyberg S."/>
            <person name="Gallo A."/>
            <person name="Gournas C."/>
            <person name="Habgood R."/>
            <person name="Hainaut M."/>
            <person name="Harispe M.L."/>
            <person name="Henrissat B."/>
            <person name="Hilden K.S."/>
            <person name="Hope R."/>
            <person name="Hossain A."/>
            <person name="Karabika E."/>
            <person name="Karaffa L."/>
            <person name="Karanyi Z."/>
            <person name="Krasevec N."/>
            <person name="Kuo A."/>
            <person name="Kusch H."/>
            <person name="LaButti K."/>
            <person name="Lagendijk E.L."/>
            <person name="Lapidus A."/>
            <person name="Levasseur A."/>
            <person name="Lindquist E."/>
            <person name="Lipzen A."/>
            <person name="Logrieco A.F."/>
            <person name="MacCabe A."/>
            <person name="Maekelae M.R."/>
            <person name="Malavazi I."/>
            <person name="Melin P."/>
            <person name="Meyer V."/>
            <person name="Mielnichuk N."/>
            <person name="Miskei M."/>
            <person name="Molnar A.P."/>
            <person name="Mule G."/>
            <person name="Ngan C.Y."/>
            <person name="Orejas M."/>
            <person name="Orosz E."/>
            <person name="Ouedraogo J.P."/>
            <person name="Overkamp K.M."/>
            <person name="Park H.-S."/>
            <person name="Perrone G."/>
            <person name="Piumi F."/>
            <person name="Punt P.J."/>
            <person name="Ram A.F."/>
            <person name="Ramon A."/>
            <person name="Rauscher S."/>
            <person name="Record E."/>
            <person name="Riano-Pachon D.M."/>
            <person name="Robert V."/>
            <person name="Roehrig J."/>
            <person name="Ruller R."/>
            <person name="Salamov A."/>
            <person name="Salih N.S."/>
            <person name="Samson R.A."/>
            <person name="Sandor E."/>
            <person name="Sanguinetti M."/>
            <person name="Schuetze T."/>
            <person name="Sepcic K."/>
            <person name="Shelest E."/>
            <person name="Sherlock G."/>
            <person name="Sophianopoulou V."/>
            <person name="Squina F.M."/>
            <person name="Sun H."/>
            <person name="Susca A."/>
            <person name="Todd R.B."/>
            <person name="Tsang A."/>
            <person name="Unkles S.E."/>
            <person name="van de Wiele N."/>
            <person name="van Rossen-Uffink D."/>
            <person name="Oliveira J.V."/>
            <person name="Vesth T.C."/>
            <person name="Visser J."/>
            <person name="Yu J.-H."/>
            <person name="Zhou M."/>
            <person name="Andersen M.R."/>
            <person name="Archer D.B."/>
            <person name="Baker S.E."/>
            <person name="Benoit I."/>
            <person name="Brakhage A.A."/>
            <person name="Braus G.H."/>
            <person name="Fischer R."/>
            <person name="Frisvad J.C."/>
            <person name="Goldman G.H."/>
            <person name="Houbraken J."/>
            <person name="Oakley B."/>
            <person name="Pocsi I."/>
            <person name="Scazzocchio C."/>
            <person name="Seiboth B."/>
            <person name="vanKuyk P.A."/>
            <person name="Wortman J."/>
            <person name="Dyer P.S."/>
            <person name="Grigoriev I.V."/>
        </authorList>
    </citation>
    <scope>NUCLEOTIDE SEQUENCE [LARGE SCALE GENOMIC DNA]</scope>
    <source>
        <strain evidence="2">DTO 134E9</strain>
    </source>
</reference>
<dbReference type="EMBL" id="KV878211">
    <property type="protein sequence ID" value="OJJ37814.1"/>
    <property type="molecule type" value="Genomic_DNA"/>
</dbReference>
<proteinExistence type="predicted"/>
<evidence type="ECO:0008006" key="3">
    <source>
        <dbReference type="Google" id="ProtNLM"/>
    </source>
</evidence>